<dbReference type="RefSeq" id="WP_207871639.1">
    <property type="nucleotide sequence ID" value="NZ_CP147251.1"/>
</dbReference>
<dbReference type="Proteomes" id="UP000664701">
    <property type="component" value="Chromosome"/>
</dbReference>
<feature type="chain" id="PRO_5045349183" evidence="2">
    <location>
        <begin position="19"/>
        <end position="290"/>
    </location>
</feature>
<evidence type="ECO:0000259" key="3">
    <source>
        <dbReference type="SMART" id="SM00062"/>
    </source>
</evidence>
<keyword evidence="5" id="KW-1185">Reference proteome</keyword>
<dbReference type="InterPro" id="IPR001638">
    <property type="entry name" value="Solute-binding_3/MltF_N"/>
</dbReference>
<sequence length="290" mass="31101">MKKLTLLVLSCVAIVTLAACGSGDSKKSADSGTNDKLAQIKDKGKLVIGTSPDFPPYEFYILNDKNEKEIVGSDIALAKAVADEIGVELEIKATDFNGVLANIQTNSVDLGISGFVATEQREGIMDFSEGYQQEVNNGFQGILVPKEIAEKYQTLDDLKAANLTIGAQGGSIQFETASTLTDAKNIKQFGTMDAAVLALNSGDIQAVTVSTSSVEPLLTTFPDLVILPKETFNLDPENKYGTNVIGFPKGDDTESLITVVNEVIKENNDNGNLAKWREESEEQAVNALKE</sequence>
<dbReference type="PANTHER" id="PTHR35936">
    <property type="entry name" value="MEMBRANE-BOUND LYTIC MUREIN TRANSGLYCOSYLASE F"/>
    <property type="match status" value="1"/>
</dbReference>
<reference evidence="4 5" key="2">
    <citation type="submission" date="2024-03" db="EMBL/GenBank/DDBJ databases">
        <title>The Genome Sequence of Enterococcus sp. DIV2402.</title>
        <authorList>
            <consortium name="The Broad Institute Genomics Platform"/>
            <consortium name="The Broad Institute Microbial Omics Core"/>
            <consortium name="The Broad Institute Genomic Center for Infectious Diseases"/>
            <person name="Earl A."/>
            <person name="Manson A."/>
            <person name="Gilmore M."/>
            <person name="Schwartman J."/>
            <person name="Shea T."/>
            <person name="Abouelleil A."/>
            <person name="Cao P."/>
            <person name="Chapman S."/>
            <person name="Cusick C."/>
            <person name="Young S."/>
            <person name="Neafsey D."/>
            <person name="Nusbaum C."/>
            <person name="Birren B."/>
        </authorList>
    </citation>
    <scope>NUCLEOTIDE SEQUENCE [LARGE SCALE GENOMIC DNA]</scope>
    <source>
        <strain evidence="4 5">DIV2402</strain>
    </source>
</reference>
<feature type="signal peptide" evidence="2">
    <location>
        <begin position="1"/>
        <end position="18"/>
    </location>
</feature>
<organism evidence="4 5">
    <name type="scientific">Candidatus Enterococcus lowellii</name>
    <dbReference type="NCBI Taxonomy" id="2230877"/>
    <lineage>
        <taxon>Bacteria</taxon>
        <taxon>Bacillati</taxon>
        <taxon>Bacillota</taxon>
        <taxon>Bacilli</taxon>
        <taxon>Lactobacillales</taxon>
        <taxon>Enterococcaceae</taxon>
        <taxon>Enterococcus</taxon>
    </lineage>
</organism>
<evidence type="ECO:0000256" key="1">
    <source>
        <dbReference type="ARBA" id="ARBA00022729"/>
    </source>
</evidence>
<name>A0ABZ2SM67_9ENTE</name>
<gene>
    <name evidence="4" type="ORF">DOK78_000031</name>
</gene>
<evidence type="ECO:0000313" key="5">
    <source>
        <dbReference type="Proteomes" id="UP000664701"/>
    </source>
</evidence>
<reference evidence="4 5" key="1">
    <citation type="submission" date="2021-03" db="EMBL/GenBank/DDBJ databases">
        <authorList>
            <person name="Gilmore M.S."/>
            <person name="Schwartzman J."/>
            <person name="Van Tyne D."/>
            <person name="Martin M."/>
            <person name="Earl A.M."/>
            <person name="Manson A.L."/>
            <person name="Straub T."/>
            <person name="Salamzade R."/>
            <person name="Saavedra J."/>
            <person name="Lebreton F."/>
            <person name="Prichula J."/>
            <person name="Schaufler K."/>
            <person name="Gaca A."/>
            <person name="Sgardioli B."/>
            <person name="Wagenaar J."/>
            <person name="Strong T."/>
        </authorList>
    </citation>
    <scope>NUCLEOTIDE SEQUENCE [LARGE SCALE GENOMIC DNA]</scope>
    <source>
        <strain evidence="4 5">DIV2402</strain>
    </source>
</reference>
<evidence type="ECO:0000313" key="4">
    <source>
        <dbReference type="EMBL" id="WYJ75456.1"/>
    </source>
</evidence>
<protein>
    <submittedName>
        <fullName evidence="4">Polar amino acid transport system substrate-binding protein</fullName>
    </submittedName>
</protein>
<dbReference type="PANTHER" id="PTHR35936:SF17">
    <property type="entry name" value="ARGININE-BINDING EXTRACELLULAR PROTEIN ARTP"/>
    <property type="match status" value="1"/>
</dbReference>
<accession>A0ABZ2SM67</accession>
<dbReference type="PROSITE" id="PS51257">
    <property type="entry name" value="PROKAR_LIPOPROTEIN"/>
    <property type="match status" value="1"/>
</dbReference>
<dbReference type="Pfam" id="PF00497">
    <property type="entry name" value="SBP_bac_3"/>
    <property type="match status" value="1"/>
</dbReference>
<dbReference type="SMART" id="SM00062">
    <property type="entry name" value="PBPb"/>
    <property type="match status" value="1"/>
</dbReference>
<feature type="domain" description="Solute-binding protein family 3/N-terminal" evidence="3">
    <location>
        <begin position="45"/>
        <end position="280"/>
    </location>
</feature>
<dbReference type="Gene3D" id="3.40.190.10">
    <property type="entry name" value="Periplasmic binding protein-like II"/>
    <property type="match status" value="2"/>
</dbReference>
<evidence type="ECO:0000256" key="2">
    <source>
        <dbReference type="SAM" id="SignalP"/>
    </source>
</evidence>
<dbReference type="SUPFAM" id="SSF53850">
    <property type="entry name" value="Periplasmic binding protein-like II"/>
    <property type="match status" value="1"/>
</dbReference>
<proteinExistence type="predicted"/>
<dbReference type="EMBL" id="CP147251">
    <property type="protein sequence ID" value="WYJ75456.1"/>
    <property type="molecule type" value="Genomic_DNA"/>
</dbReference>
<keyword evidence="1 2" id="KW-0732">Signal</keyword>